<dbReference type="PANTHER" id="PTHR43112:SF3">
    <property type="entry name" value="FERREDOXIN-2, CHLOROPLASTIC"/>
    <property type="match status" value="1"/>
</dbReference>
<evidence type="ECO:0000256" key="5">
    <source>
        <dbReference type="ARBA" id="ARBA00022982"/>
    </source>
</evidence>
<evidence type="ECO:0000256" key="1">
    <source>
        <dbReference type="ARBA" id="ARBA00007874"/>
    </source>
</evidence>
<evidence type="ECO:0000256" key="6">
    <source>
        <dbReference type="ARBA" id="ARBA00023004"/>
    </source>
</evidence>
<reference evidence="10 11" key="1">
    <citation type="journal article" date="2019" name="Int. J. Syst. Evol. Microbiol.">
        <title>The Global Catalogue of Microorganisms (GCM) 10K type strain sequencing project: providing services to taxonomists for standard genome sequencing and annotation.</title>
        <authorList>
            <consortium name="The Broad Institute Genomics Platform"/>
            <consortium name="The Broad Institute Genome Sequencing Center for Infectious Disease"/>
            <person name="Wu L."/>
            <person name="Ma J."/>
        </authorList>
    </citation>
    <scope>NUCLEOTIDE SEQUENCE [LARGE SCALE GENOMIC DNA]</scope>
    <source>
        <strain evidence="10 11">DT72</strain>
    </source>
</reference>
<name>A0ABD5WMF4_9EURY</name>
<dbReference type="PANTHER" id="PTHR43112">
    <property type="entry name" value="FERREDOXIN"/>
    <property type="match status" value="1"/>
</dbReference>
<gene>
    <name evidence="10" type="ORF">ACFQJ6_11025</name>
</gene>
<evidence type="ECO:0000313" key="10">
    <source>
        <dbReference type="EMBL" id="MFC7080575.1"/>
    </source>
</evidence>
<dbReference type="GO" id="GO:0046872">
    <property type="term" value="F:metal ion binding"/>
    <property type="evidence" value="ECO:0007669"/>
    <property type="project" value="UniProtKB-KW"/>
</dbReference>
<dbReference type="GeneID" id="79302786"/>
<comment type="cofactor">
    <cofactor evidence="8">
        <name>[2Fe-2S] cluster</name>
        <dbReference type="ChEBI" id="CHEBI:190135"/>
    </cofactor>
</comment>
<feature type="domain" description="2Fe-2S ferredoxin-type" evidence="9">
    <location>
        <begin position="4"/>
        <end position="102"/>
    </location>
</feature>
<keyword evidence="5" id="KW-0249">Electron transport</keyword>
<dbReference type="InterPro" id="IPR012675">
    <property type="entry name" value="Beta-grasp_dom_sf"/>
</dbReference>
<proteinExistence type="inferred from homology"/>
<keyword evidence="6" id="KW-0408">Iron</keyword>
<dbReference type="SUPFAM" id="SSF54292">
    <property type="entry name" value="2Fe-2S ferredoxin-like"/>
    <property type="match status" value="1"/>
</dbReference>
<dbReference type="AlphaFoldDB" id="A0ABD5WMF4"/>
<evidence type="ECO:0000259" key="9">
    <source>
        <dbReference type="PROSITE" id="PS51085"/>
    </source>
</evidence>
<keyword evidence="3" id="KW-0001">2Fe-2S</keyword>
<keyword evidence="7" id="KW-0411">Iron-sulfur</keyword>
<dbReference type="RefSeq" id="WP_276281576.1">
    <property type="nucleotide sequence ID" value="NZ_CP119809.1"/>
</dbReference>
<dbReference type="Proteomes" id="UP001596407">
    <property type="component" value="Unassembled WGS sequence"/>
</dbReference>
<evidence type="ECO:0000256" key="3">
    <source>
        <dbReference type="ARBA" id="ARBA00022714"/>
    </source>
</evidence>
<dbReference type="PROSITE" id="PS00197">
    <property type="entry name" value="2FE2S_FER_1"/>
    <property type="match status" value="1"/>
</dbReference>
<organism evidence="10 11">
    <name type="scientific">Halorussus caseinilyticus</name>
    <dbReference type="NCBI Taxonomy" id="3034025"/>
    <lineage>
        <taxon>Archaea</taxon>
        <taxon>Methanobacteriati</taxon>
        <taxon>Methanobacteriota</taxon>
        <taxon>Stenosarchaea group</taxon>
        <taxon>Halobacteria</taxon>
        <taxon>Halobacteriales</taxon>
        <taxon>Haladaptataceae</taxon>
        <taxon>Halorussus</taxon>
    </lineage>
</organism>
<evidence type="ECO:0000256" key="7">
    <source>
        <dbReference type="ARBA" id="ARBA00023014"/>
    </source>
</evidence>
<dbReference type="Gene3D" id="3.10.20.30">
    <property type="match status" value="1"/>
</dbReference>
<keyword evidence="2" id="KW-0813">Transport</keyword>
<dbReference type="Pfam" id="PF00111">
    <property type="entry name" value="Fer2"/>
    <property type="match status" value="1"/>
</dbReference>
<comment type="caution">
    <text evidence="10">The sequence shown here is derived from an EMBL/GenBank/DDBJ whole genome shotgun (WGS) entry which is preliminary data.</text>
</comment>
<dbReference type="InterPro" id="IPR001041">
    <property type="entry name" value="2Fe-2S_ferredoxin-type"/>
</dbReference>
<dbReference type="PROSITE" id="PS51085">
    <property type="entry name" value="2FE2S_FER_2"/>
    <property type="match status" value="1"/>
</dbReference>
<keyword evidence="4" id="KW-0479">Metal-binding</keyword>
<dbReference type="InterPro" id="IPR006058">
    <property type="entry name" value="2Fe2S_fd_BS"/>
</dbReference>
<comment type="similarity">
    <text evidence="1">Belongs to the 2Fe2S plant-type ferredoxin family.</text>
</comment>
<sequence>MSSYTVAIEVPDDCDVAQAGETVEIEVPDTEYVLSAARSAGVWLPADCQQGWCTTCAAELLEGEVDQSDARRYYEEDEDADMILPCTAKPRSDLRIRACQYEEMLDHRADHDKPPGRSKR</sequence>
<keyword evidence="11" id="KW-1185">Reference proteome</keyword>
<accession>A0ABD5WMF4</accession>
<dbReference type="InterPro" id="IPR036010">
    <property type="entry name" value="2Fe-2S_ferredoxin-like_sf"/>
</dbReference>
<evidence type="ECO:0000313" key="11">
    <source>
        <dbReference type="Proteomes" id="UP001596407"/>
    </source>
</evidence>
<evidence type="ECO:0000256" key="4">
    <source>
        <dbReference type="ARBA" id="ARBA00022723"/>
    </source>
</evidence>
<dbReference type="CDD" id="cd00207">
    <property type="entry name" value="fer2"/>
    <property type="match status" value="1"/>
</dbReference>
<dbReference type="EMBL" id="JBHSZH010000005">
    <property type="protein sequence ID" value="MFC7080575.1"/>
    <property type="molecule type" value="Genomic_DNA"/>
</dbReference>
<dbReference type="GO" id="GO:0051537">
    <property type="term" value="F:2 iron, 2 sulfur cluster binding"/>
    <property type="evidence" value="ECO:0007669"/>
    <property type="project" value="UniProtKB-KW"/>
</dbReference>
<protein>
    <submittedName>
        <fullName evidence="10">2Fe-2S iron-sulfur cluster-binding protein</fullName>
    </submittedName>
</protein>
<evidence type="ECO:0000256" key="8">
    <source>
        <dbReference type="ARBA" id="ARBA00034078"/>
    </source>
</evidence>
<evidence type="ECO:0000256" key="2">
    <source>
        <dbReference type="ARBA" id="ARBA00022448"/>
    </source>
</evidence>